<keyword evidence="3 7" id="KW-0489">Methyltransferase</keyword>
<keyword evidence="4 7" id="KW-0808">Transferase</keyword>
<gene>
    <name evidence="7" type="ORF">BKA05_001048</name>
</gene>
<dbReference type="AlphaFoldDB" id="A0A7Z0C201"/>
<feature type="domain" description="Tetrapyrrole methylase" evidence="6">
    <location>
        <begin position="11"/>
        <end position="222"/>
    </location>
</feature>
<dbReference type="Gene3D" id="3.40.1010.10">
    <property type="entry name" value="Cobalt-precorrin-4 Transmethylase, Domain 1"/>
    <property type="match status" value="1"/>
</dbReference>
<name>A0A7Z0C201_9ACTN</name>
<dbReference type="PANTHER" id="PTHR43467:SF1">
    <property type="entry name" value="PRECORRIN-6A SYNTHASE [DEACETYLATING]"/>
    <property type="match status" value="1"/>
</dbReference>
<evidence type="ECO:0000256" key="3">
    <source>
        <dbReference type="ARBA" id="ARBA00022603"/>
    </source>
</evidence>
<dbReference type="EMBL" id="JACBZI010000001">
    <property type="protein sequence ID" value="NYI09533.1"/>
    <property type="molecule type" value="Genomic_DNA"/>
</dbReference>
<evidence type="ECO:0000256" key="2">
    <source>
        <dbReference type="ARBA" id="ARBA00022573"/>
    </source>
</evidence>
<dbReference type="InterPro" id="IPR014776">
    <property type="entry name" value="4pyrrole_Mease_sub2"/>
</dbReference>
<dbReference type="InterPro" id="IPR012797">
    <property type="entry name" value="CobF"/>
</dbReference>
<evidence type="ECO:0000259" key="6">
    <source>
        <dbReference type="Pfam" id="PF00590"/>
    </source>
</evidence>
<keyword evidence="8" id="KW-1185">Reference proteome</keyword>
<evidence type="ECO:0000313" key="7">
    <source>
        <dbReference type="EMBL" id="NYI09533.1"/>
    </source>
</evidence>
<keyword evidence="2" id="KW-0169">Cobalamin biosynthesis</keyword>
<dbReference type="GO" id="GO:0032259">
    <property type="term" value="P:methylation"/>
    <property type="evidence" value="ECO:0007669"/>
    <property type="project" value="UniProtKB-KW"/>
</dbReference>
<comment type="caution">
    <text evidence="7">The sequence shown here is derived from an EMBL/GenBank/DDBJ whole genome shotgun (WGS) entry which is preliminary data.</text>
</comment>
<organism evidence="7 8">
    <name type="scientific">Nocardioides marinus</name>
    <dbReference type="NCBI Taxonomy" id="374514"/>
    <lineage>
        <taxon>Bacteria</taxon>
        <taxon>Bacillati</taxon>
        <taxon>Actinomycetota</taxon>
        <taxon>Actinomycetes</taxon>
        <taxon>Propionibacteriales</taxon>
        <taxon>Nocardioidaceae</taxon>
        <taxon>Nocardioides</taxon>
    </lineage>
</organism>
<evidence type="ECO:0000256" key="4">
    <source>
        <dbReference type="ARBA" id="ARBA00022679"/>
    </source>
</evidence>
<dbReference type="InterPro" id="IPR000878">
    <property type="entry name" value="4pyrrol_Mease"/>
</dbReference>
<evidence type="ECO:0000256" key="5">
    <source>
        <dbReference type="ARBA" id="ARBA00022691"/>
    </source>
</evidence>
<dbReference type="PANTHER" id="PTHR43467">
    <property type="entry name" value="COBALT-PRECORRIN-2 C(20)-METHYLTRANSFERASE"/>
    <property type="match status" value="1"/>
</dbReference>
<dbReference type="CDD" id="cd11643">
    <property type="entry name" value="Precorrin-6A-synthase"/>
    <property type="match status" value="1"/>
</dbReference>
<reference evidence="7 8" key="1">
    <citation type="submission" date="2020-07" db="EMBL/GenBank/DDBJ databases">
        <title>Sequencing the genomes of 1000 actinobacteria strains.</title>
        <authorList>
            <person name="Klenk H.-P."/>
        </authorList>
    </citation>
    <scope>NUCLEOTIDE SEQUENCE [LARGE SCALE GENOMIC DNA]</scope>
    <source>
        <strain evidence="7 8">DSM 18248</strain>
    </source>
</reference>
<comment type="pathway">
    <text evidence="1">Cofactor biosynthesis; adenosylcobalamin biosynthesis.</text>
</comment>
<evidence type="ECO:0000256" key="1">
    <source>
        <dbReference type="ARBA" id="ARBA00004953"/>
    </source>
</evidence>
<proteinExistence type="predicted"/>
<dbReference type="GO" id="GO:0009236">
    <property type="term" value="P:cobalamin biosynthetic process"/>
    <property type="evidence" value="ECO:0007669"/>
    <property type="project" value="UniProtKB-KW"/>
</dbReference>
<dbReference type="Pfam" id="PF00590">
    <property type="entry name" value="TP_methylase"/>
    <property type="match status" value="1"/>
</dbReference>
<dbReference type="GO" id="GO:0043819">
    <property type="term" value="F:precorrin-6A synthase (deacetylating) activity"/>
    <property type="evidence" value="ECO:0007669"/>
    <property type="project" value="UniProtKB-EC"/>
</dbReference>
<dbReference type="InterPro" id="IPR035996">
    <property type="entry name" value="4pyrrol_Methylase_sf"/>
</dbReference>
<accession>A0A7Z0C201</accession>
<keyword evidence="5" id="KW-0949">S-adenosyl-L-methionine</keyword>
<dbReference type="RefSeq" id="WP_179530489.1">
    <property type="nucleotide sequence ID" value="NZ_BAAAPP010000012.1"/>
</dbReference>
<protein>
    <submittedName>
        <fullName evidence="7">Precorrin-6A synthase</fullName>
        <ecNumber evidence="7">2.1.1.152</ecNumber>
    </submittedName>
</protein>
<dbReference type="Proteomes" id="UP000537326">
    <property type="component" value="Unassembled WGS sequence"/>
</dbReference>
<dbReference type="InterPro" id="IPR014777">
    <property type="entry name" value="4pyrrole_Mease_sub1"/>
</dbReference>
<evidence type="ECO:0000313" key="8">
    <source>
        <dbReference type="Proteomes" id="UP000537326"/>
    </source>
</evidence>
<sequence>MSGVGAARRVRVVGMGMGPQHLTPEAVAALRSVDVVLAFEKSTHDPLLAARRAICTAYGLPLVVVEDARRDRREGLDEQGYAAAVTAWHEERAARWERALREHPGDVALLVWGDPGFYDSTLRLLDRLTRRLPLDVDVVPGVSSLSLLAARHRIVLHDVARPLHVTTGRRLPEALAQGQRNVAVMLNRRIELDGLGLEDWSIWWAANLGAAGEQAVAGRVGDVLPAIGAARERAAAVDGWVMDVYLVRAPDPVREEGA</sequence>
<dbReference type="Gene3D" id="3.30.950.10">
    <property type="entry name" value="Methyltransferase, Cobalt-precorrin-4 Transmethylase, Domain 2"/>
    <property type="match status" value="1"/>
</dbReference>
<dbReference type="NCBIfam" id="TIGR02434">
    <property type="entry name" value="CobF"/>
    <property type="match status" value="1"/>
</dbReference>
<dbReference type="EC" id="2.1.1.152" evidence="7"/>
<dbReference type="SUPFAM" id="SSF53790">
    <property type="entry name" value="Tetrapyrrole methylase"/>
    <property type="match status" value="1"/>
</dbReference>